<organism evidence="3 4">
    <name type="scientific">Thermostichus vulcanus str. 'Rupite'</name>
    <dbReference type="NCBI Taxonomy" id="2813851"/>
    <lineage>
        <taxon>Bacteria</taxon>
        <taxon>Bacillati</taxon>
        <taxon>Cyanobacteriota</taxon>
        <taxon>Cyanophyceae</taxon>
        <taxon>Thermostichales</taxon>
        <taxon>Thermostichaceae</taxon>
        <taxon>Thermostichus</taxon>
    </lineage>
</organism>
<sequence length="251" mass="29349">MGRFFDVNIEFNRDKVNEIIFSAISNKQKGYVCSIESNNLSIANVNPEYNTIINGSLVNICDGSVLAKILAWIHQQDFDSYIGADLFLAFIEMKTFKQYFLGNTQEILDSLRVNLAKIDPAIQTMRFCPLPFVDVERFDYPAIAKDINADQPDIIWVSLGAPKQEIFMHKLLPYLEQGVMFGFGAVFNFNADTGSVKRAPKWMLRWRLEWLYRAYEEPRKTIPRYIRFLCLLPRLVWQEYQTLRQQRRLIP</sequence>
<evidence type="ECO:0000256" key="2">
    <source>
        <dbReference type="ARBA" id="ARBA00022679"/>
    </source>
</evidence>
<dbReference type="Pfam" id="PF03808">
    <property type="entry name" value="Glyco_tran_WecG"/>
    <property type="match status" value="1"/>
</dbReference>
<dbReference type="PANTHER" id="PTHR34136:SF1">
    <property type="entry name" value="UDP-N-ACETYL-D-MANNOSAMINURONIC ACID TRANSFERASE"/>
    <property type="match status" value="1"/>
</dbReference>
<gene>
    <name evidence="3" type="ORF">JX360_11020</name>
</gene>
<dbReference type="CDD" id="cd06533">
    <property type="entry name" value="Glyco_transf_WecG_TagA"/>
    <property type="match status" value="1"/>
</dbReference>
<protein>
    <submittedName>
        <fullName evidence="3">WecB/TagA/CpsF family glycosyltransferase</fullName>
    </submittedName>
</protein>
<dbReference type="PANTHER" id="PTHR34136">
    <property type="match status" value="1"/>
</dbReference>
<dbReference type="NCBIfam" id="TIGR00696">
    <property type="entry name" value="wecG_tagA_cpsF"/>
    <property type="match status" value="1"/>
</dbReference>
<proteinExistence type="predicted"/>
<dbReference type="RefSeq" id="WP_244350771.1">
    <property type="nucleotide sequence ID" value="NZ_JAFIRA010000028.1"/>
</dbReference>
<comment type="caution">
    <text evidence="3">The sequence shown here is derived from an EMBL/GenBank/DDBJ whole genome shotgun (WGS) entry which is preliminary data.</text>
</comment>
<evidence type="ECO:0000256" key="1">
    <source>
        <dbReference type="ARBA" id="ARBA00022676"/>
    </source>
</evidence>
<keyword evidence="2" id="KW-0808">Transferase</keyword>
<accession>A0ABT0CCE6</accession>
<keyword evidence="4" id="KW-1185">Reference proteome</keyword>
<name>A0ABT0CCE6_THEVL</name>
<reference evidence="3" key="1">
    <citation type="submission" date="2021-02" db="EMBL/GenBank/DDBJ databases">
        <title>The CRISPR/cas machinery reduction and long-range gene transfer in the hot spring cyanobacterium Synechococcus.</title>
        <authorList>
            <person name="Dvorak P."/>
            <person name="Jahodarova E."/>
            <person name="Hasler P."/>
            <person name="Poulickova A."/>
        </authorList>
    </citation>
    <scope>NUCLEOTIDE SEQUENCE</scope>
    <source>
        <strain evidence="3">Rupite</strain>
    </source>
</reference>
<dbReference type="InterPro" id="IPR004629">
    <property type="entry name" value="WecG_TagA_CpsF"/>
</dbReference>
<dbReference type="EMBL" id="JAFIRA010000028">
    <property type="protein sequence ID" value="MCJ2543433.1"/>
    <property type="molecule type" value="Genomic_DNA"/>
</dbReference>
<evidence type="ECO:0000313" key="3">
    <source>
        <dbReference type="EMBL" id="MCJ2543433.1"/>
    </source>
</evidence>
<dbReference type="Proteomes" id="UP000830835">
    <property type="component" value="Unassembled WGS sequence"/>
</dbReference>
<keyword evidence="1" id="KW-0328">Glycosyltransferase</keyword>
<evidence type="ECO:0000313" key="4">
    <source>
        <dbReference type="Proteomes" id="UP000830835"/>
    </source>
</evidence>